<gene>
    <name evidence="1" type="ORF">DPMN_110596</name>
</gene>
<evidence type="ECO:0000313" key="1">
    <source>
        <dbReference type="EMBL" id="KAH3837216.1"/>
    </source>
</evidence>
<keyword evidence="2" id="KW-1185">Reference proteome</keyword>
<dbReference type="Proteomes" id="UP000828390">
    <property type="component" value="Unassembled WGS sequence"/>
</dbReference>
<dbReference type="AlphaFoldDB" id="A0A9D4KCP2"/>
<proteinExistence type="predicted"/>
<comment type="caution">
    <text evidence="1">The sequence shown here is derived from an EMBL/GenBank/DDBJ whole genome shotgun (WGS) entry which is preliminary data.</text>
</comment>
<accession>A0A9D4KCP2</accession>
<dbReference type="EMBL" id="JAIWYP010000004">
    <property type="protein sequence ID" value="KAH3837216.1"/>
    <property type="molecule type" value="Genomic_DNA"/>
</dbReference>
<protein>
    <submittedName>
        <fullName evidence="1">Uncharacterized protein</fullName>
    </submittedName>
</protein>
<evidence type="ECO:0000313" key="2">
    <source>
        <dbReference type="Proteomes" id="UP000828390"/>
    </source>
</evidence>
<reference evidence="1" key="2">
    <citation type="submission" date="2020-11" db="EMBL/GenBank/DDBJ databases">
        <authorList>
            <person name="McCartney M.A."/>
            <person name="Auch B."/>
            <person name="Kono T."/>
            <person name="Mallez S."/>
            <person name="Becker A."/>
            <person name="Gohl D.M."/>
            <person name="Silverstein K.A.T."/>
            <person name="Koren S."/>
            <person name="Bechman K.B."/>
            <person name="Herman A."/>
            <person name="Abrahante J.E."/>
            <person name="Garbe J."/>
        </authorList>
    </citation>
    <scope>NUCLEOTIDE SEQUENCE</scope>
    <source>
        <strain evidence="1">Duluth1</strain>
        <tissue evidence="1">Whole animal</tissue>
    </source>
</reference>
<reference evidence="1" key="1">
    <citation type="journal article" date="2019" name="bioRxiv">
        <title>The Genome of the Zebra Mussel, Dreissena polymorpha: A Resource for Invasive Species Research.</title>
        <authorList>
            <person name="McCartney M.A."/>
            <person name="Auch B."/>
            <person name="Kono T."/>
            <person name="Mallez S."/>
            <person name="Zhang Y."/>
            <person name="Obille A."/>
            <person name="Becker A."/>
            <person name="Abrahante J.E."/>
            <person name="Garbe J."/>
            <person name="Badalamenti J.P."/>
            <person name="Herman A."/>
            <person name="Mangelson H."/>
            <person name="Liachko I."/>
            <person name="Sullivan S."/>
            <person name="Sone E.D."/>
            <person name="Koren S."/>
            <person name="Silverstein K.A.T."/>
            <person name="Beckman K.B."/>
            <person name="Gohl D.M."/>
        </authorList>
    </citation>
    <scope>NUCLEOTIDE SEQUENCE</scope>
    <source>
        <strain evidence="1">Duluth1</strain>
        <tissue evidence="1">Whole animal</tissue>
    </source>
</reference>
<name>A0A9D4KCP2_DREPO</name>
<organism evidence="1 2">
    <name type="scientific">Dreissena polymorpha</name>
    <name type="common">Zebra mussel</name>
    <name type="synonym">Mytilus polymorpha</name>
    <dbReference type="NCBI Taxonomy" id="45954"/>
    <lineage>
        <taxon>Eukaryota</taxon>
        <taxon>Metazoa</taxon>
        <taxon>Spiralia</taxon>
        <taxon>Lophotrochozoa</taxon>
        <taxon>Mollusca</taxon>
        <taxon>Bivalvia</taxon>
        <taxon>Autobranchia</taxon>
        <taxon>Heteroconchia</taxon>
        <taxon>Euheterodonta</taxon>
        <taxon>Imparidentia</taxon>
        <taxon>Neoheterodontei</taxon>
        <taxon>Myida</taxon>
        <taxon>Dreissenoidea</taxon>
        <taxon>Dreissenidae</taxon>
        <taxon>Dreissena</taxon>
    </lineage>
</organism>
<sequence>MHTTVLKDREHHSFRASRCQMKQKYVTKRNAQVKLFQRRSIDQKYRLTKSYLIGCLKTIFASTKYCCAKGFRKEELC</sequence>